<feature type="region of interest" description="Disordered" evidence="5">
    <location>
        <begin position="201"/>
        <end position="229"/>
    </location>
</feature>
<protein>
    <submittedName>
        <fullName evidence="7">Uncharacterized protein</fullName>
    </submittedName>
</protein>
<comment type="caution">
    <text evidence="7">The sequence shown here is derived from an EMBL/GenBank/DDBJ whole genome shotgun (WGS) entry which is preliminary data.</text>
</comment>
<evidence type="ECO:0000256" key="6">
    <source>
        <dbReference type="SAM" id="Phobius"/>
    </source>
</evidence>
<dbReference type="Proteomes" id="UP000886520">
    <property type="component" value="Chromosome 5"/>
</dbReference>
<dbReference type="AlphaFoldDB" id="A0A9D4ZLD0"/>
<organism evidence="7 8">
    <name type="scientific">Adiantum capillus-veneris</name>
    <name type="common">Maidenhair fern</name>
    <dbReference type="NCBI Taxonomy" id="13818"/>
    <lineage>
        <taxon>Eukaryota</taxon>
        <taxon>Viridiplantae</taxon>
        <taxon>Streptophyta</taxon>
        <taxon>Embryophyta</taxon>
        <taxon>Tracheophyta</taxon>
        <taxon>Polypodiopsida</taxon>
        <taxon>Polypodiidae</taxon>
        <taxon>Polypodiales</taxon>
        <taxon>Pteridineae</taxon>
        <taxon>Pteridaceae</taxon>
        <taxon>Vittarioideae</taxon>
        <taxon>Adiantum</taxon>
    </lineage>
</organism>
<proteinExistence type="predicted"/>
<evidence type="ECO:0000256" key="3">
    <source>
        <dbReference type="ARBA" id="ARBA00022989"/>
    </source>
</evidence>
<keyword evidence="3 6" id="KW-1133">Transmembrane helix</keyword>
<dbReference type="GO" id="GO:0015140">
    <property type="term" value="F:malate transmembrane transporter activity"/>
    <property type="evidence" value="ECO:0007669"/>
    <property type="project" value="UniProtKB-ARBA"/>
</dbReference>
<feature type="transmembrane region" description="Helical" evidence="6">
    <location>
        <begin position="312"/>
        <end position="336"/>
    </location>
</feature>
<accession>A0A9D4ZLD0</accession>
<keyword evidence="2 6" id="KW-0812">Transmembrane</keyword>
<dbReference type="Pfam" id="PF00939">
    <property type="entry name" value="Na_sulph_symp"/>
    <property type="match status" value="1"/>
</dbReference>
<evidence type="ECO:0000256" key="4">
    <source>
        <dbReference type="ARBA" id="ARBA00023136"/>
    </source>
</evidence>
<comment type="subcellular location">
    <subcellularLocation>
        <location evidence="1">Membrane</location>
        <topology evidence="1">Multi-pass membrane protein</topology>
    </subcellularLocation>
</comment>
<evidence type="ECO:0000313" key="7">
    <source>
        <dbReference type="EMBL" id="KAI5079734.1"/>
    </source>
</evidence>
<feature type="transmembrane region" description="Helical" evidence="6">
    <location>
        <begin position="39"/>
        <end position="58"/>
    </location>
</feature>
<evidence type="ECO:0000256" key="2">
    <source>
        <dbReference type="ARBA" id="ARBA00022692"/>
    </source>
</evidence>
<dbReference type="PANTHER" id="PTHR10283">
    <property type="entry name" value="SOLUTE CARRIER FAMILY 13 MEMBER"/>
    <property type="match status" value="1"/>
</dbReference>
<feature type="transmembrane region" description="Helical" evidence="6">
    <location>
        <begin position="268"/>
        <end position="292"/>
    </location>
</feature>
<keyword evidence="4 6" id="KW-0472">Membrane</keyword>
<dbReference type="OrthoDB" id="6493944at2759"/>
<dbReference type="InterPro" id="IPR001898">
    <property type="entry name" value="SLC13A/DASS"/>
</dbReference>
<dbReference type="GO" id="GO:0005886">
    <property type="term" value="C:plasma membrane"/>
    <property type="evidence" value="ECO:0007669"/>
    <property type="project" value="TreeGrafter"/>
</dbReference>
<feature type="transmembrane region" description="Helical" evidence="6">
    <location>
        <begin position="368"/>
        <end position="388"/>
    </location>
</feature>
<name>A0A9D4ZLD0_ADICA</name>
<evidence type="ECO:0000256" key="5">
    <source>
        <dbReference type="SAM" id="MobiDB-lite"/>
    </source>
</evidence>
<dbReference type="EMBL" id="JABFUD020000005">
    <property type="protein sequence ID" value="KAI5079734.1"/>
    <property type="molecule type" value="Genomic_DNA"/>
</dbReference>
<reference evidence="7 8" key="1">
    <citation type="submission" date="2021-01" db="EMBL/GenBank/DDBJ databases">
        <title>Adiantum capillus-veneris genome.</title>
        <authorList>
            <person name="Fang Y."/>
            <person name="Liao Q."/>
        </authorList>
    </citation>
    <scope>NUCLEOTIDE SEQUENCE [LARGE SCALE GENOMIC DNA]</scope>
    <source>
        <strain evidence="7">H3</strain>
        <tissue evidence="7">Leaf</tissue>
    </source>
</reference>
<gene>
    <name evidence="7" type="ORF">GOP47_0005213</name>
</gene>
<keyword evidence="8" id="KW-1185">Reference proteome</keyword>
<feature type="transmembrane region" description="Helical" evidence="6">
    <location>
        <begin position="400"/>
        <end position="418"/>
    </location>
</feature>
<feature type="transmembrane region" description="Helical" evidence="6">
    <location>
        <begin position="155"/>
        <end position="180"/>
    </location>
</feature>
<dbReference type="PANTHER" id="PTHR10283:SF82">
    <property type="entry name" value="SOLUTE CARRIER FAMILY 13 MEMBER 2"/>
    <property type="match status" value="1"/>
</dbReference>
<feature type="transmembrane region" description="Helical" evidence="6">
    <location>
        <begin position="78"/>
        <end position="102"/>
    </location>
</feature>
<feature type="transmembrane region" description="Helical" evidence="6">
    <location>
        <begin position="114"/>
        <end position="135"/>
    </location>
</feature>
<evidence type="ECO:0000256" key="1">
    <source>
        <dbReference type="ARBA" id="ARBA00004141"/>
    </source>
</evidence>
<evidence type="ECO:0000313" key="8">
    <source>
        <dbReference type="Proteomes" id="UP000886520"/>
    </source>
</evidence>
<sequence length="447" mass="48683">MDMADDDAAKPLLPIIRRLQSSSSAPCLQKPASFLGAHARNIALVVGPVVFAILYITVDIGDDTGKSGSMLAAMAWMFIWWVSEAVPLAVTALVPLFLFPLLKIQTASSVSKSYTNDTIFLILGSFILANAVRFHNLHKRLALHIVLMFGSDPRLLLFGFCIGSAFISMWVDNAAAAAMLMPMAVAVQQKVHAGFQLQEESLASNPPGDSAISPWEQQQEPDDNQHDGPLTPLERKSSMFLEKHLSNVLSNMAAEDALKIELDFCRGVAISVATSVTIGGISTLTGNAVNLILSGIWETDFPKEKVICYMQWMLFAVPLAIILTLALWVLICIFFCPPSAVKPVSASLHSLHLENELDRLGPISSDQIAILLIFLVLIVLWMTKSLTGNASGWAALFDDYPANGSVTILIAVLLFVLPNPTDMKQKLMNWSQCKDIPWDIILLIGGV</sequence>